<organism evidence="8 9">
    <name type="scientific">Candidatus Gottesmanbacteria bacterium RIFCSPLOWO2_02_FULL_38_8</name>
    <dbReference type="NCBI Taxonomy" id="1798397"/>
    <lineage>
        <taxon>Bacteria</taxon>
        <taxon>Candidatus Gottesmaniibacteriota</taxon>
    </lineage>
</organism>
<comment type="similarity">
    <text evidence="7">Belongs to the transglycosylase MltG family.</text>
</comment>
<dbReference type="EC" id="4.2.2.29" evidence="7"/>
<evidence type="ECO:0000256" key="7">
    <source>
        <dbReference type="HAMAP-Rule" id="MF_02065"/>
    </source>
</evidence>
<feature type="site" description="Important for catalytic activity" evidence="7">
    <location>
        <position position="195"/>
    </location>
</feature>
<keyword evidence="6 7" id="KW-0961">Cell wall biogenesis/degradation</keyword>
<dbReference type="EMBL" id="MFKA01000012">
    <property type="protein sequence ID" value="OGG32380.1"/>
    <property type="molecule type" value="Genomic_DNA"/>
</dbReference>
<evidence type="ECO:0000256" key="5">
    <source>
        <dbReference type="ARBA" id="ARBA00023239"/>
    </source>
</evidence>
<reference evidence="8 9" key="1">
    <citation type="journal article" date="2016" name="Nat. Commun.">
        <title>Thousands of microbial genomes shed light on interconnected biogeochemical processes in an aquifer system.</title>
        <authorList>
            <person name="Anantharaman K."/>
            <person name="Brown C.T."/>
            <person name="Hug L.A."/>
            <person name="Sharon I."/>
            <person name="Castelle C.J."/>
            <person name="Probst A.J."/>
            <person name="Thomas B.C."/>
            <person name="Singh A."/>
            <person name="Wilkins M.J."/>
            <person name="Karaoz U."/>
            <person name="Brodie E.L."/>
            <person name="Williams K.H."/>
            <person name="Hubbard S.S."/>
            <person name="Banfield J.F."/>
        </authorList>
    </citation>
    <scope>NUCLEOTIDE SEQUENCE [LARGE SCALE GENOMIC DNA]</scope>
</reference>
<evidence type="ECO:0000313" key="9">
    <source>
        <dbReference type="Proteomes" id="UP000179209"/>
    </source>
</evidence>
<name>A0A1F6B640_9BACT</name>
<evidence type="ECO:0000256" key="2">
    <source>
        <dbReference type="ARBA" id="ARBA00022692"/>
    </source>
</evidence>
<dbReference type="HAMAP" id="MF_02065">
    <property type="entry name" value="MltG"/>
    <property type="match status" value="1"/>
</dbReference>
<evidence type="ECO:0000256" key="3">
    <source>
        <dbReference type="ARBA" id="ARBA00022989"/>
    </source>
</evidence>
<sequence length="311" mass="35874">MKFLKLGLFLLPLLYVGFLLSPVSFSAEEVRLVVYLDEDQNSVLSRLKEEKIIKNQSVLRVLITFMKFPAKVNPGAYKLKRNMWLPQVAYIILYRPYQKWITIVPGYRKEQVLEALLKIYKWNDASQKEFMQKSEEGYLFPDTYLLNVDFTPEAVLAKFSNNFNEKFDSQLQNDLLAQDVRNDTAVKIASLIERESGGESDKALIAGIIWNRLNKGMKLQIDAATQYILGKPGNWWPKVTPSDHKIDSPYNTYINKGLPPGPISNPSLASIKAVIYPAETDCLFYIHDRNKQIHCSLTYEEHLENIEKFLK</sequence>
<dbReference type="AlphaFoldDB" id="A0A1F6B640"/>
<dbReference type="InterPro" id="IPR003770">
    <property type="entry name" value="MLTG-like"/>
</dbReference>
<dbReference type="GO" id="GO:0008932">
    <property type="term" value="F:lytic endotransglycosylase activity"/>
    <property type="evidence" value="ECO:0007669"/>
    <property type="project" value="UniProtKB-UniRule"/>
</dbReference>
<gene>
    <name evidence="7" type="primary">mltG</name>
    <name evidence="8" type="ORF">A3I51_00865</name>
</gene>
<dbReference type="GO" id="GO:0005886">
    <property type="term" value="C:plasma membrane"/>
    <property type="evidence" value="ECO:0007669"/>
    <property type="project" value="UniProtKB-UniRule"/>
</dbReference>
<keyword evidence="5 7" id="KW-0456">Lyase</keyword>
<dbReference type="PANTHER" id="PTHR30518:SF2">
    <property type="entry name" value="ENDOLYTIC MUREIN TRANSGLYCOSYLASE"/>
    <property type="match status" value="1"/>
</dbReference>
<accession>A0A1F6B640</accession>
<keyword evidence="1 7" id="KW-1003">Cell membrane</keyword>
<comment type="caution">
    <text evidence="8">The sequence shown here is derived from an EMBL/GenBank/DDBJ whole genome shotgun (WGS) entry which is preliminary data.</text>
</comment>
<keyword evidence="2 7" id="KW-0812">Transmembrane</keyword>
<dbReference type="PANTHER" id="PTHR30518">
    <property type="entry name" value="ENDOLYTIC MUREIN TRANSGLYCOSYLASE"/>
    <property type="match status" value="1"/>
</dbReference>
<keyword evidence="3 7" id="KW-1133">Transmembrane helix</keyword>
<evidence type="ECO:0000256" key="4">
    <source>
        <dbReference type="ARBA" id="ARBA00023136"/>
    </source>
</evidence>
<evidence type="ECO:0000313" key="8">
    <source>
        <dbReference type="EMBL" id="OGG32380.1"/>
    </source>
</evidence>
<comment type="function">
    <text evidence="7">Functions as a peptidoglycan terminase that cleaves nascent peptidoglycan strands endolytically to terminate their elongation.</text>
</comment>
<protein>
    <recommendedName>
        <fullName evidence="7">Endolytic murein transglycosylase</fullName>
        <ecNumber evidence="7">4.2.2.29</ecNumber>
    </recommendedName>
    <alternativeName>
        <fullName evidence="7">Peptidoglycan lytic transglycosylase</fullName>
    </alternativeName>
    <alternativeName>
        <fullName evidence="7">Peptidoglycan polymerization terminase</fullName>
    </alternativeName>
</protein>
<dbReference type="GO" id="GO:0071555">
    <property type="term" value="P:cell wall organization"/>
    <property type="evidence" value="ECO:0007669"/>
    <property type="project" value="UniProtKB-KW"/>
</dbReference>
<comment type="catalytic activity">
    <reaction evidence="7">
        <text>a peptidoglycan chain = a peptidoglycan chain with N-acetyl-1,6-anhydromuramyl-[peptide] at the reducing end + a peptidoglycan chain with N-acetylglucosamine at the non-reducing end.</text>
        <dbReference type="EC" id="4.2.2.29"/>
    </reaction>
</comment>
<evidence type="ECO:0000256" key="1">
    <source>
        <dbReference type="ARBA" id="ARBA00022475"/>
    </source>
</evidence>
<proteinExistence type="inferred from homology"/>
<evidence type="ECO:0000256" key="6">
    <source>
        <dbReference type="ARBA" id="ARBA00023316"/>
    </source>
</evidence>
<dbReference type="Gene3D" id="3.30.1490.480">
    <property type="entry name" value="Endolytic murein transglycosylase"/>
    <property type="match status" value="1"/>
</dbReference>
<keyword evidence="4 7" id="KW-0472">Membrane</keyword>
<dbReference type="Proteomes" id="UP000179209">
    <property type="component" value="Unassembled WGS sequence"/>
</dbReference>
<dbReference type="NCBIfam" id="TIGR00247">
    <property type="entry name" value="endolytic transglycosylase MltG"/>
    <property type="match status" value="1"/>
</dbReference>
<dbReference type="Pfam" id="PF02618">
    <property type="entry name" value="YceG"/>
    <property type="match status" value="1"/>
</dbReference>
<dbReference type="GO" id="GO:0009252">
    <property type="term" value="P:peptidoglycan biosynthetic process"/>
    <property type="evidence" value="ECO:0007669"/>
    <property type="project" value="UniProtKB-UniRule"/>
</dbReference>